<feature type="compositionally biased region" description="Acidic residues" evidence="1">
    <location>
        <begin position="490"/>
        <end position="501"/>
    </location>
</feature>
<feature type="compositionally biased region" description="Low complexity" evidence="1">
    <location>
        <begin position="746"/>
        <end position="780"/>
    </location>
</feature>
<dbReference type="PROSITE" id="PS50195">
    <property type="entry name" value="PX"/>
    <property type="match status" value="1"/>
</dbReference>
<dbReference type="InterPro" id="IPR036871">
    <property type="entry name" value="PX_dom_sf"/>
</dbReference>
<evidence type="ECO:0000259" key="2">
    <source>
        <dbReference type="PROSITE" id="PS50195"/>
    </source>
</evidence>
<feature type="region of interest" description="Disordered" evidence="1">
    <location>
        <begin position="746"/>
        <end position="855"/>
    </location>
</feature>
<dbReference type="GO" id="GO:0035091">
    <property type="term" value="F:phosphatidylinositol binding"/>
    <property type="evidence" value="ECO:0007669"/>
    <property type="project" value="InterPro"/>
</dbReference>
<dbReference type="AlphaFoldDB" id="A0A5A8C1F9"/>
<feature type="region of interest" description="Disordered" evidence="1">
    <location>
        <begin position="490"/>
        <end position="516"/>
    </location>
</feature>
<dbReference type="InterPro" id="IPR013937">
    <property type="entry name" value="Sorting_nexin_C"/>
</dbReference>
<evidence type="ECO:0000256" key="1">
    <source>
        <dbReference type="SAM" id="MobiDB-lite"/>
    </source>
</evidence>
<feature type="region of interest" description="Disordered" evidence="1">
    <location>
        <begin position="373"/>
        <end position="394"/>
    </location>
</feature>
<feature type="compositionally biased region" description="Polar residues" evidence="1">
    <location>
        <begin position="781"/>
        <end position="794"/>
    </location>
</feature>
<organism evidence="3 4">
    <name type="scientific">Cafeteria roenbergensis</name>
    <name type="common">Marine flagellate</name>
    <dbReference type="NCBI Taxonomy" id="33653"/>
    <lineage>
        <taxon>Eukaryota</taxon>
        <taxon>Sar</taxon>
        <taxon>Stramenopiles</taxon>
        <taxon>Bigyra</taxon>
        <taxon>Opalozoa</taxon>
        <taxon>Bicosoecida</taxon>
        <taxon>Cafeteriaceae</taxon>
        <taxon>Cafeteria</taxon>
    </lineage>
</organism>
<dbReference type="Gene3D" id="3.30.1520.10">
    <property type="entry name" value="Phox-like domain"/>
    <property type="match status" value="1"/>
</dbReference>
<gene>
    <name evidence="3" type="ORF">FNF31_07690</name>
</gene>
<dbReference type="PANTHER" id="PTHR22775:SF3">
    <property type="entry name" value="SORTING NEXIN-13"/>
    <property type="match status" value="1"/>
</dbReference>
<dbReference type="Pfam" id="PF00787">
    <property type="entry name" value="PX"/>
    <property type="match status" value="1"/>
</dbReference>
<dbReference type="CDD" id="cd06093">
    <property type="entry name" value="PX_domain"/>
    <property type="match status" value="1"/>
</dbReference>
<feature type="compositionally biased region" description="Basic and acidic residues" evidence="1">
    <location>
        <begin position="839"/>
        <end position="849"/>
    </location>
</feature>
<dbReference type="PANTHER" id="PTHR22775">
    <property type="entry name" value="SORTING NEXIN"/>
    <property type="match status" value="1"/>
</dbReference>
<protein>
    <recommendedName>
        <fullName evidence="2">PX domain-containing protein</fullName>
    </recommendedName>
</protein>
<feature type="region of interest" description="Disordered" evidence="1">
    <location>
        <begin position="161"/>
        <end position="235"/>
    </location>
</feature>
<evidence type="ECO:0000313" key="3">
    <source>
        <dbReference type="EMBL" id="KAA0146856.1"/>
    </source>
</evidence>
<dbReference type="EMBL" id="VLTM01000176">
    <property type="protein sequence ID" value="KAA0146856.1"/>
    <property type="molecule type" value="Genomic_DNA"/>
</dbReference>
<dbReference type="InterPro" id="IPR001683">
    <property type="entry name" value="PX_dom"/>
</dbReference>
<dbReference type="SMART" id="SM00312">
    <property type="entry name" value="PX"/>
    <property type="match status" value="1"/>
</dbReference>
<feature type="compositionally biased region" description="Low complexity" evidence="1">
    <location>
        <begin position="217"/>
        <end position="235"/>
    </location>
</feature>
<reference evidence="3 4" key="1">
    <citation type="submission" date="2019-07" db="EMBL/GenBank/DDBJ databases">
        <title>Genomes of Cafeteria roenbergensis.</title>
        <authorList>
            <person name="Fischer M.G."/>
            <person name="Hackl T."/>
            <person name="Roman M."/>
        </authorList>
    </citation>
    <scope>NUCLEOTIDE SEQUENCE [LARGE SCALE GENOMIC DNA]</scope>
    <source>
        <strain evidence="3 4">Cflag</strain>
    </source>
</reference>
<sequence>MSAPVGAWGSLGIESAAACSSSSESGSEDDAWGVALGDDAAVGWADGDGPGRGPDRRTSALIDDVARAFGSVFKNKAAAARKAAAAAAAARAAGGGQASALAASLAWRHSHFQSMQRRVLRKLRTRPLPHSLAERRVLLHPRPALIAAVESAFVDRAGKNQAEDEVVGASPDVKPAAAERAAARRESGASAARSGLAAEPGHGAGSSFSEGQAPLRRASSAAASTDSAATRAGADASKGKALITRGLSTRAVVRYTVVVEEVGRLRWRVPLRYSDFFAVNQALKEALPGFKVPFPPKSAARSMFGGGLGDSFVRERRLKLNAWLEAVLRHPRAFACAEVRALLSPRRNTTVERVRGVADLSAGSVAASEARARGGAMHSRLGSGSTSGSSTGRAEVVSGTRALDQALQIRGRGSEGQAVSASVSSTGPLASAAELTMEGLRQLRAPTVADAAESAAGACCAVFVAMREWDSVCVWPFGQRLAWREGILADGEDEEGGDDGPDGASAGDGVDGDDSLDPAAVEAAARLRRRGRAASAAALSPAGGGASSPAASGAASLAMGIASPPPQWRRVVRHGELRRRPIRLSPAQLVQVEGAAFGLLASLLGRKGQGFMRRNLLALLRRVGRTVYSGTMAKGIKASILQLTSVPQIASYVGMIKEAVWPGGVFPTSWPLRMPDDEFDTRDALLLGLLDSIPASLYSLLGRSQMVRAVVQLHTAVNCAPLMRSLAYTLLDTLFQRLVPAPPAMAAEAPRPTPAQKPRAGAAAAGAAAPAAAETAPKQASTTPVRRAATSNLAAGSAHRTPRSSGSGMLPTLNLFGRAPAAAAVPGDGPRRRSAPPAREAKRAADKPEAGTTTK</sequence>
<feature type="compositionally biased region" description="Low complexity" evidence="1">
    <location>
        <begin position="188"/>
        <end position="199"/>
    </location>
</feature>
<accession>A0A5A8C1F9</accession>
<feature type="compositionally biased region" description="Low complexity" evidence="1">
    <location>
        <begin position="817"/>
        <end position="828"/>
    </location>
</feature>
<comment type="caution">
    <text evidence="3">The sequence shown here is derived from an EMBL/GenBank/DDBJ whole genome shotgun (WGS) entry which is preliminary data.</text>
</comment>
<name>A0A5A8C1F9_CAFRO</name>
<dbReference type="SUPFAM" id="SSF64268">
    <property type="entry name" value="PX domain"/>
    <property type="match status" value="1"/>
</dbReference>
<dbReference type="Proteomes" id="UP000325113">
    <property type="component" value="Unassembled WGS sequence"/>
</dbReference>
<feature type="domain" description="PX" evidence="2">
    <location>
        <begin position="233"/>
        <end position="350"/>
    </location>
</feature>
<feature type="compositionally biased region" description="Low complexity" evidence="1">
    <location>
        <begin position="382"/>
        <end position="392"/>
    </location>
</feature>
<dbReference type="Pfam" id="PF08628">
    <property type="entry name" value="Nexin_C"/>
    <property type="match status" value="1"/>
</dbReference>
<proteinExistence type="predicted"/>
<evidence type="ECO:0000313" key="4">
    <source>
        <dbReference type="Proteomes" id="UP000325113"/>
    </source>
</evidence>